<accession>A0ABS6F1R7</accession>
<evidence type="ECO:0000313" key="8">
    <source>
        <dbReference type="Proteomes" id="UP000736583"/>
    </source>
</evidence>
<feature type="transmembrane region" description="Helical" evidence="6">
    <location>
        <begin position="290"/>
        <end position="313"/>
    </location>
</feature>
<evidence type="ECO:0000256" key="2">
    <source>
        <dbReference type="ARBA" id="ARBA00022679"/>
    </source>
</evidence>
<keyword evidence="2 7" id="KW-0808">Transferase</keyword>
<dbReference type="InterPro" id="IPR026046">
    <property type="entry name" value="UBIAD1"/>
</dbReference>
<gene>
    <name evidence="7" type="primary">menA</name>
    <name evidence="7" type="ORF">KQI89_10675</name>
</gene>
<name>A0ABS6F1R7_9CLOT</name>
<dbReference type="NCBIfam" id="NF009926">
    <property type="entry name" value="PRK13387.1"/>
    <property type="match status" value="1"/>
</dbReference>
<keyword evidence="8" id="KW-1185">Reference proteome</keyword>
<keyword evidence="5 6" id="KW-0472">Membrane</keyword>
<sequence>MSISSFLKLVEIQTKVASMIPFTLGSLYALHRFNRFNVKNFIFMLISLLCFDMATTAINNYFDFKKAQKTKGYNYEVHNAIVKDGLSENTVVAIIVTLVTIAITLGFLLFLNTNYVVLFIGIASFFTGVIYSFGPIPISRMPLGEIFSGFFMGVIIPFLAMYIHVWDSDLFSFAYSNNILSLTMNVKELIFIFIFSIPTMNGIANIMLANNTCDMEDDIENRRYTLPIYIGKKNALKLFKILYYIAYLGIIIAITLGILPITSLITLLTIIPVNKNLKIFFKKQTKKDTFIVAVKNFVIINVVQILSLIVALMV</sequence>
<reference evidence="7 8" key="1">
    <citation type="submission" date="2021-06" db="EMBL/GenBank/DDBJ databases">
        <authorList>
            <person name="Sun Q."/>
            <person name="Li D."/>
        </authorList>
    </citation>
    <scope>NUCLEOTIDE SEQUENCE [LARGE SCALE GENOMIC DNA]</scope>
    <source>
        <strain evidence="7 8">MSJ-4</strain>
    </source>
</reference>
<keyword evidence="4 6" id="KW-1133">Transmembrane helix</keyword>
<comment type="subcellular location">
    <subcellularLocation>
        <location evidence="1">Membrane</location>
        <topology evidence="1">Multi-pass membrane protein</topology>
    </subcellularLocation>
</comment>
<evidence type="ECO:0000256" key="1">
    <source>
        <dbReference type="ARBA" id="ARBA00004141"/>
    </source>
</evidence>
<feature type="transmembrane region" description="Helical" evidence="6">
    <location>
        <begin position="116"/>
        <end position="134"/>
    </location>
</feature>
<dbReference type="NCBIfam" id="NF004752">
    <property type="entry name" value="PRK06080.1-4"/>
    <property type="match status" value="1"/>
</dbReference>
<dbReference type="PANTHER" id="PTHR13929:SF0">
    <property type="entry name" value="UBIA PRENYLTRANSFERASE DOMAIN-CONTAINING PROTEIN 1"/>
    <property type="match status" value="1"/>
</dbReference>
<protein>
    <submittedName>
        <fullName evidence="7">1,4-dihydroxy-2-naphthoate polyprenyltransferase</fullName>
        <ecNumber evidence="7">2.5.1.74</ecNumber>
    </submittedName>
</protein>
<dbReference type="GO" id="GO:0046428">
    <property type="term" value="F:1,4-dihydroxy-2-naphthoate polyprenyltransferase activity"/>
    <property type="evidence" value="ECO:0007669"/>
    <property type="project" value="UniProtKB-EC"/>
</dbReference>
<dbReference type="Proteomes" id="UP000736583">
    <property type="component" value="Unassembled WGS sequence"/>
</dbReference>
<dbReference type="EMBL" id="JAHLQL010000003">
    <property type="protein sequence ID" value="MBU5592226.1"/>
    <property type="molecule type" value="Genomic_DNA"/>
</dbReference>
<evidence type="ECO:0000256" key="3">
    <source>
        <dbReference type="ARBA" id="ARBA00022692"/>
    </source>
</evidence>
<dbReference type="Pfam" id="PF01040">
    <property type="entry name" value="UbiA"/>
    <property type="match status" value="1"/>
</dbReference>
<comment type="caution">
    <text evidence="7">The sequence shown here is derived from an EMBL/GenBank/DDBJ whole genome shotgun (WGS) entry which is preliminary data.</text>
</comment>
<dbReference type="PANTHER" id="PTHR13929">
    <property type="entry name" value="1,4-DIHYDROXY-2-NAPHTHOATE OCTAPRENYLTRANSFERASE"/>
    <property type="match status" value="1"/>
</dbReference>
<dbReference type="InterPro" id="IPR000537">
    <property type="entry name" value="UbiA_prenyltransferase"/>
</dbReference>
<feature type="transmembrane region" description="Helical" evidence="6">
    <location>
        <begin position="91"/>
        <end position="110"/>
    </location>
</feature>
<feature type="transmembrane region" description="Helical" evidence="6">
    <location>
        <begin position="189"/>
        <end position="208"/>
    </location>
</feature>
<feature type="transmembrane region" description="Helical" evidence="6">
    <location>
        <begin position="146"/>
        <end position="165"/>
    </location>
</feature>
<dbReference type="PIRSF" id="PIRSF005355">
    <property type="entry name" value="UBIAD1"/>
    <property type="match status" value="1"/>
</dbReference>
<dbReference type="CDD" id="cd13962">
    <property type="entry name" value="PT_UbiA_UBIAD1"/>
    <property type="match status" value="1"/>
</dbReference>
<evidence type="ECO:0000313" key="7">
    <source>
        <dbReference type="EMBL" id="MBU5592226.1"/>
    </source>
</evidence>
<organism evidence="7 8">
    <name type="scientific">Clostridium simiarum</name>
    <dbReference type="NCBI Taxonomy" id="2841506"/>
    <lineage>
        <taxon>Bacteria</taxon>
        <taxon>Bacillati</taxon>
        <taxon>Bacillota</taxon>
        <taxon>Clostridia</taxon>
        <taxon>Eubacteriales</taxon>
        <taxon>Clostridiaceae</taxon>
        <taxon>Clostridium</taxon>
    </lineage>
</organism>
<feature type="transmembrane region" description="Helical" evidence="6">
    <location>
        <begin position="42"/>
        <end position="62"/>
    </location>
</feature>
<proteinExistence type="predicted"/>
<dbReference type="RefSeq" id="WP_216457060.1">
    <property type="nucleotide sequence ID" value="NZ_JAHLQL010000003.1"/>
</dbReference>
<keyword evidence="3 6" id="KW-0812">Transmembrane</keyword>
<evidence type="ECO:0000256" key="5">
    <source>
        <dbReference type="ARBA" id="ARBA00023136"/>
    </source>
</evidence>
<evidence type="ECO:0000256" key="6">
    <source>
        <dbReference type="SAM" id="Phobius"/>
    </source>
</evidence>
<dbReference type="EC" id="2.5.1.74" evidence="7"/>
<evidence type="ECO:0000256" key="4">
    <source>
        <dbReference type="ARBA" id="ARBA00022989"/>
    </source>
</evidence>
<feature type="transmembrane region" description="Helical" evidence="6">
    <location>
        <begin position="241"/>
        <end position="270"/>
    </location>
</feature>